<proteinExistence type="predicted"/>
<organism evidence="2 3">
    <name type="scientific">Apostasia shenzhenica</name>
    <dbReference type="NCBI Taxonomy" id="1088818"/>
    <lineage>
        <taxon>Eukaryota</taxon>
        <taxon>Viridiplantae</taxon>
        <taxon>Streptophyta</taxon>
        <taxon>Embryophyta</taxon>
        <taxon>Tracheophyta</taxon>
        <taxon>Spermatophyta</taxon>
        <taxon>Magnoliopsida</taxon>
        <taxon>Liliopsida</taxon>
        <taxon>Asparagales</taxon>
        <taxon>Orchidaceae</taxon>
        <taxon>Apostasioideae</taxon>
        <taxon>Apostasia</taxon>
    </lineage>
</organism>
<reference evidence="2 3" key="1">
    <citation type="journal article" date="2017" name="Nature">
        <title>The Apostasia genome and the evolution of orchids.</title>
        <authorList>
            <person name="Zhang G.Q."/>
            <person name="Liu K.W."/>
            <person name="Li Z."/>
            <person name="Lohaus R."/>
            <person name="Hsiao Y.Y."/>
            <person name="Niu S.C."/>
            <person name="Wang J.Y."/>
            <person name="Lin Y.C."/>
            <person name="Xu Q."/>
            <person name="Chen L.J."/>
            <person name="Yoshida K."/>
            <person name="Fujiwara S."/>
            <person name="Wang Z.W."/>
            <person name="Zhang Y.Q."/>
            <person name="Mitsuda N."/>
            <person name="Wang M."/>
            <person name="Liu G.H."/>
            <person name="Pecoraro L."/>
            <person name="Huang H.X."/>
            <person name="Xiao X.J."/>
            <person name="Lin M."/>
            <person name="Wu X.Y."/>
            <person name="Wu W.L."/>
            <person name="Chen Y.Y."/>
            <person name="Chang S.B."/>
            <person name="Sakamoto S."/>
            <person name="Ohme-Takagi M."/>
            <person name="Yagi M."/>
            <person name="Zeng S.J."/>
            <person name="Shen C.Y."/>
            <person name="Yeh C.M."/>
            <person name="Luo Y.B."/>
            <person name="Tsai W.C."/>
            <person name="Van de Peer Y."/>
            <person name="Liu Z.J."/>
        </authorList>
    </citation>
    <scope>NUCLEOTIDE SEQUENCE [LARGE SCALE GENOMIC DNA]</scope>
    <source>
        <strain evidence="3">cv. Shenzhen</strain>
        <tissue evidence="2">Stem</tissue>
    </source>
</reference>
<dbReference type="PANTHER" id="PTHR37078">
    <property type="entry name" value="NODULE CYSTEINE-RICH (NCR) SECRETED PEPTIDE"/>
    <property type="match status" value="1"/>
</dbReference>
<dbReference type="AlphaFoldDB" id="A0A2I0AL10"/>
<keyword evidence="3" id="KW-1185">Reference proteome</keyword>
<name>A0A2I0AL10_9ASPA</name>
<dbReference type="OrthoDB" id="754109at2759"/>
<protein>
    <submittedName>
        <fullName evidence="2">Uncharacterized protein</fullName>
    </submittedName>
</protein>
<feature type="signal peptide" evidence="1">
    <location>
        <begin position="1"/>
        <end position="30"/>
    </location>
</feature>
<dbReference type="PANTHER" id="PTHR37078:SF6">
    <property type="entry name" value="NODULE CYSTEINE-RICH (NCR) SECRETED PEPTIDE"/>
    <property type="match status" value="1"/>
</dbReference>
<sequence length="81" mass="8914">MNSEVNRVSLFSLLLLLILFRGEILREADARPVPVPVPIGFAKVLQTLGLMCRCCDGAGGECRSSRSSNCAKLDCRPWKFS</sequence>
<accession>A0A2I0AL10</accession>
<keyword evidence="1" id="KW-0732">Signal</keyword>
<gene>
    <name evidence="2" type="ORF">AXF42_Ash015631</name>
</gene>
<evidence type="ECO:0000256" key="1">
    <source>
        <dbReference type="SAM" id="SignalP"/>
    </source>
</evidence>
<evidence type="ECO:0000313" key="3">
    <source>
        <dbReference type="Proteomes" id="UP000236161"/>
    </source>
</evidence>
<feature type="chain" id="PRO_5014133287" evidence="1">
    <location>
        <begin position="31"/>
        <end position="81"/>
    </location>
</feature>
<dbReference type="EMBL" id="KZ451975">
    <property type="protein sequence ID" value="PKA56146.1"/>
    <property type="molecule type" value="Genomic_DNA"/>
</dbReference>
<evidence type="ECO:0000313" key="2">
    <source>
        <dbReference type="EMBL" id="PKA56146.1"/>
    </source>
</evidence>
<dbReference type="Proteomes" id="UP000236161">
    <property type="component" value="Unassembled WGS sequence"/>
</dbReference>